<organism evidence="2">
    <name type="scientific">viral metagenome</name>
    <dbReference type="NCBI Taxonomy" id="1070528"/>
    <lineage>
        <taxon>unclassified sequences</taxon>
        <taxon>metagenomes</taxon>
        <taxon>organismal metagenomes</taxon>
    </lineage>
</organism>
<feature type="transmembrane region" description="Helical" evidence="1">
    <location>
        <begin position="20"/>
        <end position="37"/>
    </location>
</feature>
<name>A0A6C0AYT3_9ZZZZ</name>
<proteinExistence type="predicted"/>
<dbReference type="EMBL" id="MN738810">
    <property type="protein sequence ID" value="QHS84633.1"/>
    <property type="molecule type" value="Genomic_DNA"/>
</dbReference>
<sequence>MYRVTYEKKIDKKMDQNFIIYEKWVLVNAFFYTFWISREEFNKFILNNN</sequence>
<evidence type="ECO:0000313" key="2">
    <source>
        <dbReference type="EMBL" id="QHS84633.1"/>
    </source>
</evidence>
<evidence type="ECO:0000256" key="1">
    <source>
        <dbReference type="SAM" id="Phobius"/>
    </source>
</evidence>
<accession>A0A6C0AYT3</accession>
<keyword evidence="1" id="KW-0812">Transmembrane</keyword>
<dbReference type="AlphaFoldDB" id="A0A6C0AYT3"/>
<keyword evidence="1" id="KW-1133">Transmembrane helix</keyword>
<keyword evidence="1" id="KW-0472">Membrane</keyword>
<protein>
    <submittedName>
        <fullName evidence="2">Uncharacterized protein</fullName>
    </submittedName>
</protein>
<reference evidence="2" key="1">
    <citation type="journal article" date="2020" name="Nature">
        <title>Giant virus diversity and host interactions through global metagenomics.</title>
        <authorList>
            <person name="Schulz F."/>
            <person name="Roux S."/>
            <person name="Paez-Espino D."/>
            <person name="Jungbluth S."/>
            <person name="Walsh D.A."/>
            <person name="Denef V.J."/>
            <person name="McMahon K.D."/>
            <person name="Konstantinidis K.T."/>
            <person name="Eloe-Fadrosh E.A."/>
            <person name="Kyrpides N.C."/>
            <person name="Woyke T."/>
        </authorList>
    </citation>
    <scope>NUCLEOTIDE SEQUENCE</scope>
    <source>
        <strain evidence="2">GVMAG-S-ERX556022-25</strain>
    </source>
</reference>